<feature type="transmembrane region" description="Helical" evidence="7">
    <location>
        <begin position="372"/>
        <end position="395"/>
    </location>
</feature>
<feature type="transmembrane region" description="Helical" evidence="7">
    <location>
        <begin position="40"/>
        <end position="57"/>
    </location>
</feature>
<dbReference type="InterPro" id="IPR004869">
    <property type="entry name" value="MMPL_dom"/>
</dbReference>
<evidence type="ECO:0000256" key="5">
    <source>
        <dbReference type="ARBA" id="ARBA00023136"/>
    </source>
</evidence>
<dbReference type="InterPro" id="IPR000731">
    <property type="entry name" value="SSD"/>
</dbReference>
<keyword evidence="5 7" id="KW-0472">Membrane</keyword>
<keyword evidence="2" id="KW-1003">Cell membrane</keyword>
<protein>
    <recommendedName>
        <fullName evidence="8">SSD domain-containing protein</fullName>
    </recommendedName>
</protein>
<gene>
    <name evidence="9" type="ORF">A2008_07115</name>
</gene>
<dbReference type="AlphaFoldDB" id="A0A1F7WR04"/>
<name>A0A1F7WR04_9BACT</name>
<evidence type="ECO:0000256" key="2">
    <source>
        <dbReference type="ARBA" id="ARBA00022475"/>
    </source>
</evidence>
<comment type="caution">
    <text evidence="9">The sequence shown here is derived from an EMBL/GenBank/DDBJ whole genome shotgun (WGS) entry which is preliminary data.</text>
</comment>
<evidence type="ECO:0000256" key="3">
    <source>
        <dbReference type="ARBA" id="ARBA00022692"/>
    </source>
</evidence>
<accession>A0A1F7WR04</accession>
<feature type="transmembrane region" description="Helical" evidence="7">
    <location>
        <begin position="726"/>
        <end position="746"/>
    </location>
</feature>
<keyword evidence="3 7" id="KW-0812">Transmembrane</keyword>
<dbReference type="InterPro" id="IPR050545">
    <property type="entry name" value="Mycobact_MmpL"/>
</dbReference>
<feature type="transmembrane region" description="Helical" evidence="7">
    <location>
        <begin position="621"/>
        <end position="645"/>
    </location>
</feature>
<dbReference type="EMBL" id="MGFH01000120">
    <property type="protein sequence ID" value="OGM05192.1"/>
    <property type="molecule type" value="Genomic_DNA"/>
</dbReference>
<feature type="transmembrane region" description="Helical" evidence="7">
    <location>
        <begin position="425"/>
        <end position="443"/>
    </location>
</feature>
<feature type="transmembrane region" description="Helical" evidence="7">
    <location>
        <begin position="294"/>
        <end position="315"/>
    </location>
</feature>
<dbReference type="GO" id="GO:0005886">
    <property type="term" value="C:plasma membrane"/>
    <property type="evidence" value="ECO:0007669"/>
    <property type="project" value="UniProtKB-SubCell"/>
</dbReference>
<comment type="subcellular location">
    <subcellularLocation>
        <location evidence="1">Cell membrane</location>
        <topology evidence="1">Multi-pass membrane protein</topology>
    </subcellularLocation>
</comment>
<evidence type="ECO:0000256" key="1">
    <source>
        <dbReference type="ARBA" id="ARBA00004651"/>
    </source>
</evidence>
<dbReference type="Pfam" id="PF03176">
    <property type="entry name" value="MMPL"/>
    <property type="match status" value="2"/>
</dbReference>
<evidence type="ECO:0000259" key="8">
    <source>
        <dbReference type="PROSITE" id="PS50156"/>
    </source>
</evidence>
<feature type="transmembrane region" description="Helical" evidence="7">
    <location>
        <begin position="266"/>
        <end position="288"/>
    </location>
</feature>
<keyword evidence="4 7" id="KW-1133">Transmembrane helix</keyword>
<dbReference type="Gene3D" id="1.20.1640.10">
    <property type="entry name" value="Multidrug efflux transporter AcrB transmembrane domain"/>
    <property type="match status" value="2"/>
</dbReference>
<evidence type="ECO:0000256" key="6">
    <source>
        <dbReference type="SAM" id="MobiDB-lite"/>
    </source>
</evidence>
<feature type="transmembrane region" description="Helical" evidence="7">
    <location>
        <begin position="678"/>
        <end position="705"/>
    </location>
</feature>
<dbReference type="PANTHER" id="PTHR33406">
    <property type="entry name" value="MEMBRANE PROTEIN MJ1562-RELATED"/>
    <property type="match status" value="1"/>
</dbReference>
<dbReference type="SUPFAM" id="SSF82866">
    <property type="entry name" value="Multidrug efflux transporter AcrB transmembrane domain"/>
    <property type="match status" value="2"/>
</dbReference>
<feature type="transmembrane region" description="Helical" evidence="7">
    <location>
        <begin position="345"/>
        <end position="366"/>
    </location>
</feature>
<feature type="region of interest" description="Disordered" evidence="6">
    <location>
        <begin position="1"/>
        <end position="21"/>
    </location>
</feature>
<proteinExistence type="predicted"/>
<evidence type="ECO:0000256" key="4">
    <source>
        <dbReference type="ARBA" id="ARBA00022989"/>
    </source>
</evidence>
<dbReference type="Proteomes" id="UP000178735">
    <property type="component" value="Unassembled WGS sequence"/>
</dbReference>
<feature type="domain" description="SSD" evidence="8">
    <location>
        <begin position="269"/>
        <end position="394"/>
    </location>
</feature>
<feature type="non-terminal residue" evidence="9">
    <location>
        <position position="758"/>
    </location>
</feature>
<evidence type="ECO:0000256" key="7">
    <source>
        <dbReference type="SAM" id="Phobius"/>
    </source>
</evidence>
<dbReference type="PROSITE" id="PS50156">
    <property type="entry name" value="SSD"/>
    <property type="match status" value="1"/>
</dbReference>
<reference evidence="9 10" key="1">
    <citation type="journal article" date="2016" name="Nat. Commun.">
        <title>Thousands of microbial genomes shed light on interconnected biogeochemical processes in an aquifer system.</title>
        <authorList>
            <person name="Anantharaman K."/>
            <person name="Brown C.T."/>
            <person name="Hug L.A."/>
            <person name="Sharon I."/>
            <person name="Castelle C.J."/>
            <person name="Probst A.J."/>
            <person name="Thomas B.C."/>
            <person name="Singh A."/>
            <person name="Wilkins M.J."/>
            <person name="Karaoz U."/>
            <person name="Brodie E.L."/>
            <person name="Williams K.H."/>
            <person name="Hubbard S.S."/>
            <person name="Banfield J.F."/>
        </authorList>
    </citation>
    <scope>NUCLEOTIDE SEQUENCE [LARGE SCALE GENOMIC DNA]</scope>
</reference>
<feature type="transmembrane region" description="Helical" evidence="7">
    <location>
        <begin position="243"/>
        <end position="261"/>
    </location>
</feature>
<organism evidence="9 10">
    <name type="scientific">Candidatus Wallbacteria bacterium GWC2_49_35</name>
    <dbReference type="NCBI Taxonomy" id="1817813"/>
    <lineage>
        <taxon>Bacteria</taxon>
        <taxon>Candidatus Walliibacteriota</taxon>
    </lineage>
</organism>
<dbReference type="PANTHER" id="PTHR33406:SF12">
    <property type="entry name" value="BLR2997 PROTEIN"/>
    <property type="match status" value="1"/>
</dbReference>
<evidence type="ECO:0000313" key="9">
    <source>
        <dbReference type="EMBL" id="OGM05192.1"/>
    </source>
</evidence>
<sequence length="758" mass="85533">MSKIDKNGHSGEENGGKKEKGGAKRNFAHKFAVFLIKYRAFLFYSFIAVALVTSVFIKNIKIDNSIELWFLENDLTLKAYNEFKDIYGNDEVIIAMIDSGGDDKIFEPKFLSGLRSLSLEIEDNKDIRRVLGIGSAPYIGLRGEQDLIVEDLYETTDETAINAVEVKKRFGENKLWPKLLADSKSRNAVIIVEPKASKEMDVKRPELIAFVKEKLDKHKLNYKIAGMGVMYDELNRLSLQDSGIFTSLSYVILLITLYFLFRSRHLVAITFVVMILSGLAFLNVYGFFHQSFNMVTIVLPTLIMILCIADVNHIFNRYCLHLKDIAEDKEKGLVIVIEEILSPSLFTSLTECIGFASIILAPIAVLRTFGAFAAYSAMAEYIIVWATVPYMLGLIKPTSTVKLERPFEKLSKSILDFVIPYRKPVFLFFIAVIAVSCYGVTFLDVDTYSMGFLLPSNPIRMDSDFIEKTYGNYLPLEVRLKTKRKDGILEPDFLNRLVKSQKDIETLPDASKCASITDVIMRLNQVWTDGKEESYRVSDNKLQISQLMMIYESDPDNDLVYMVDKKYTEARLTIRIPMVSAASMKKIEDRVGAILDKNFENSNTEIQFGGYVPLYIRLLEYITWSQAVSFGTALVYIFIVIGLLFMRFSALLWGLGPNVIPVIMTLGFMGIFDIRLDIATVTIASITLGIAVDDTIHELFHYYIYLGRGMKPIEAIKECLADEGPAVIVTSLILCLGFSVLGLASIKSVMYFGLLIAL</sequence>
<dbReference type="STRING" id="1817813.A2008_07115"/>
<feature type="transmembrane region" description="Helical" evidence="7">
    <location>
        <begin position="652"/>
        <end position="672"/>
    </location>
</feature>
<evidence type="ECO:0000313" key="10">
    <source>
        <dbReference type="Proteomes" id="UP000178735"/>
    </source>
</evidence>